<gene>
    <name evidence="4" type="ORF">JX360_12560</name>
</gene>
<sequence length="504" mass="56607">MPEVNPAIVPAPTLRERIAELGKEQQRLQNLFGALAFALRSFNNLNQILELTAFVASHLTDAEGGALVLFNPNGTIQLEQLHCSDLNRREQIRAEMERITQTLSAQERATPTEGSLPLSVKIPALEHLLDERLRQKLGPDVQLFGTPLLIRNSVRGRLYVFSCQPDYHWDERRQQMLRVIADQAAVGIENAELTAALRRKVALEKEMEIGSYIQTQLLPRKYPQVEGLQLAARCRVASKVGGDYYDFILIPTEGSPANPETGSQTGSRSPEETEAFRLAIVIGDVMGKGVPAGMLMSMTRAMVRAEALNRHSPARVLQRLNRAMFSDLENSNRFISLFYSEYDPRSHRLCFSNAAHNPTLWWQARTQQIQALDTEGALIGLESHSHYSESCVQLQPGDVVVYYTDGYTEAANTRGERLETTGLMEAIQRAARRYDSPQDILESLFEQMDAFRGRQGSRLARIPPQDPELLLQGDILQEDIYMRPESVDDTTLVVLKLLPDPAEN</sequence>
<dbReference type="SUPFAM" id="SSF55781">
    <property type="entry name" value="GAF domain-like"/>
    <property type="match status" value="1"/>
</dbReference>
<evidence type="ECO:0000256" key="1">
    <source>
        <dbReference type="ARBA" id="ARBA00022801"/>
    </source>
</evidence>
<proteinExistence type="predicted"/>
<keyword evidence="1" id="KW-0378">Hydrolase</keyword>
<dbReference type="InterPro" id="IPR052016">
    <property type="entry name" value="Bact_Sigma-Reg"/>
</dbReference>
<dbReference type="SMART" id="SM00065">
    <property type="entry name" value="GAF"/>
    <property type="match status" value="1"/>
</dbReference>
<organism evidence="4 5">
    <name type="scientific">Thermostichus vulcanus str. 'Rupite'</name>
    <dbReference type="NCBI Taxonomy" id="2813851"/>
    <lineage>
        <taxon>Bacteria</taxon>
        <taxon>Bacillati</taxon>
        <taxon>Cyanobacteriota</taxon>
        <taxon>Cyanophyceae</taxon>
        <taxon>Thermostichales</taxon>
        <taxon>Thermostichaceae</taxon>
        <taxon>Thermostichus</taxon>
    </lineage>
</organism>
<dbReference type="PANTHER" id="PTHR43156">
    <property type="entry name" value="STAGE II SPORULATION PROTEIN E-RELATED"/>
    <property type="match status" value="1"/>
</dbReference>
<dbReference type="Gene3D" id="3.30.450.40">
    <property type="match status" value="1"/>
</dbReference>
<dbReference type="SMART" id="SM00331">
    <property type="entry name" value="PP2C_SIG"/>
    <property type="match status" value="1"/>
</dbReference>
<name>A0ABT0CD56_THEVL</name>
<evidence type="ECO:0000259" key="3">
    <source>
        <dbReference type="SMART" id="SM00331"/>
    </source>
</evidence>
<keyword evidence="5" id="KW-1185">Reference proteome</keyword>
<dbReference type="InterPro" id="IPR029016">
    <property type="entry name" value="GAF-like_dom_sf"/>
</dbReference>
<evidence type="ECO:0000313" key="5">
    <source>
        <dbReference type="Proteomes" id="UP000830835"/>
    </source>
</evidence>
<dbReference type="Gene3D" id="3.60.40.10">
    <property type="entry name" value="PPM-type phosphatase domain"/>
    <property type="match status" value="1"/>
</dbReference>
<dbReference type="Proteomes" id="UP000830835">
    <property type="component" value="Unassembled WGS sequence"/>
</dbReference>
<dbReference type="InterPro" id="IPR003018">
    <property type="entry name" value="GAF"/>
</dbReference>
<dbReference type="InterPro" id="IPR036457">
    <property type="entry name" value="PPM-type-like_dom_sf"/>
</dbReference>
<evidence type="ECO:0000259" key="2">
    <source>
        <dbReference type="SMART" id="SM00065"/>
    </source>
</evidence>
<dbReference type="Pfam" id="PF01590">
    <property type="entry name" value="GAF"/>
    <property type="match status" value="1"/>
</dbReference>
<evidence type="ECO:0000313" key="4">
    <source>
        <dbReference type="EMBL" id="MCJ2543726.1"/>
    </source>
</evidence>
<dbReference type="PANTHER" id="PTHR43156:SF2">
    <property type="entry name" value="STAGE II SPORULATION PROTEIN E"/>
    <property type="match status" value="1"/>
</dbReference>
<protein>
    <submittedName>
        <fullName evidence="4">SpoIIE family protein phosphatase</fullName>
    </submittedName>
</protein>
<reference evidence="4" key="1">
    <citation type="submission" date="2021-02" db="EMBL/GenBank/DDBJ databases">
        <title>The CRISPR/cas machinery reduction and long-range gene transfer in the hot spring cyanobacterium Synechococcus.</title>
        <authorList>
            <person name="Dvorak P."/>
            <person name="Jahodarova E."/>
            <person name="Hasler P."/>
            <person name="Poulickova A."/>
        </authorList>
    </citation>
    <scope>NUCLEOTIDE SEQUENCE</scope>
    <source>
        <strain evidence="4">Rupite</strain>
    </source>
</reference>
<dbReference type="Pfam" id="PF07228">
    <property type="entry name" value="SpoIIE"/>
    <property type="match status" value="1"/>
</dbReference>
<feature type="domain" description="PPM-type phosphatase" evidence="3">
    <location>
        <begin position="225"/>
        <end position="497"/>
    </location>
</feature>
<dbReference type="EMBL" id="JAFIRA010000035">
    <property type="protein sequence ID" value="MCJ2543726.1"/>
    <property type="molecule type" value="Genomic_DNA"/>
</dbReference>
<dbReference type="InterPro" id="IPR001932">
    <property type="entry name" value="PPM-type_phosphatase-like_dom"/>
</dbReference>
<comment type="caution">
    <text evidence="4">The sequence shown here is derived from an EMBL/GenBank/DDBJ whole genome shotgun (WGS) entry which is preliminary data.</text>
</comment>
<feature type="domain" description="GAF" evidence="2">
    <location>
        <begin position="44"/>
        <end position="198"/>
    </location>
</feature>
<accession>A0ABT0CD56</accession>